<gene>
    <name evidence="1" type="ORF">N7492_002507</name>
</gene>
<dbReference type="AlphaFoldDB" id="A0A9W9IK69"/>
<dbReference type="Proteomes" id="UP001146351">
    <property type="component" value="Unassembled WGS sequence"/>
</dbReference>
<evidence type="ECO:0000313" key="2">
    <source>
        <dbReference type="Proteomes" id="UP001146351"/>
    </source>
</evidence>
<dbReference type="EMBL" id="JAPQKO010000002">
    <property type="protein sequence ID" value="KAJ5179297.1"/>
    <property type="molecule type" value="Genomic_DNA"/>
</dbReference>
<organism evidence="1 2">
    <name type="scientific">Penicillium capsulatum</name>
    <dbReference type="NCBI Taxonomy" id="69766"/>
    <lineage>
        <taxon>Eukaryota</taxon>
        <taxon>Fungi</taxon>
        <taxon>Dikarya</taxon>
        <taxon>Ascomycota</taxon>
        <taxon>Pezizomycotina</taxon>
        <taxon>Eurotiomycetes</taxon>
        <taxon>Eurotiomycetidae</taxon>
        <taxon>Eurotiales</taxon>
        <taxon>Aspergillaceae</taxon>
        <taxon>Penicillium</taxon>
    </lineage>
</organism>
<accession>A0A9W9IK69</accession>
<sequence length="121" mass="14079">MQLCMSYDDVAWDQSDDFADNWLRQFLDIKVLTEIAHYVLKHDSGDDPEFSILRKGFYNITLRVKYKHGTSTNIRFTQPGTSLFPEEKFKNEVAVMRYILDQTSIPVPFVHDSGSREDSPL</sequence>
<evidence type="ECO:0008006" key="3">
    <source>
        <dbReference type="Google" id="ProtNLM"/>
    </source>
</evidence>
<reference evidence="1" key="2">
    <citation type="journal article" date="2023" name="IMA Fungus">
        <title>Comparative genomic study of the Penicillium genus elucidates a diverse pangenome and 15 lateral gene transfer events.</title>
        <authorList>
            <person name="Petersen C."/>
            <person name="Sorensen T."/>
            <person name="Nielsen M.R."/>
            <person name="Sondergaard T.E."/>
            <person name="Sorensen J.L."/>
            <person name="Fitzpatrick D.A."/>
            <person name="Frisvad J.C."/>
            <person name="Nielsen K.L."/>
        </authorList>
    </citation>
    <scope>NUCLEOTIDE SEQUENCE</scope>
    <source>
        <strain evidence="1">IBT 21917</strain>
    </source>
</reference>
<reference evidence="1" key="1">
    <citation type="submission" date="2022-11" db="EMBL/GenBank/DDBJ databases">
        <authorList>
            <person name="Petersen C."/>
        </authorList>
    </citation>
    <scope>NUCLEOTIDE SEQUENCE</scope>
    <source>
        <strain evidence="1">IBT 21917</strain>
    </source>
</reference>
<name>A0A9W9IK69_9EURO</name>
<comment type="caution">
    <text evidence="1">The sequence shown here is derived from an EMBL/GenBank/DDBJ whole genome shotgun (WGS) entry which is preliminary data.</text>
</comment>
<protein>
    <recommendedName>
        <fullName evidence="3">Aminoglycoside phosphotransferase domain-containing protein</fullName>
    </recommendedName>
</protein>
<keyword evidence="2" id="KW-1185">Reference proteome</keyword>
<dbReference type="OrthoDB" id="5412996at2759"/>
<evidence type="ECO:0000313" key="1">
    <source>
        <dbReference type="EMBL" id="KAJ5179297.1"/>
    </source>
</evidence>
<proteinExistence type="predicted"/>